<protein>
    <submittedName>
        <fullName evidence="1">Uncharacterized protein</fullName>
    </submittedName>
</protein>
<organism evidence="1">
    <name type="scientific">marine sediment metagenome</name>
    <dbReference type="NCBI Taxonomy" id="412755"/>
    <lineage>
        <taxon>unclassified sequences</taxon>
        <taxon>metagenomes</taxon>
        <taxon>ecological metagenomes</taxon>
    </lineage>
</organism>
<name>A0A0F9QQE6_9ZZZZ</name>
<comment type="caution">
    <text evidence="1">The sequence shown here is derived from an EMBL/GenBank/DDBJ whole genome shotgun (WGS) entry which is preliminary data.</text>
</comment>
<gene>
    <name evidence="1" type="ORF">LCGC14_0986740</name>
</gene>
<evidence type="ECO:0000313" key="1">
    <source>
        <dbReference type="EMBL" id="KKN15356.1"/>
    </source>
</evidence>
<feature type="non-terminal residue" evidence="1">
    <location>
        <position position="86"/>
    </location>
</feature>
<accession>A0A0F9QQE6</accession>
<sequence>MNVYAHTCEPKPGAQEEITELLSTCTISVEVDCEKPVLMPVYFDLPYQARKEYISMENTLYAELGEDIAVEAMTAAAASAKCLQMC</sequence>
<reference evidence="1" key="1">
    <citation type="journal article" date="2015" name="Nature">
        <title>Complex archaea that bridge the gap between prokaryotes and eukaryotes.</title>
        <authorList>
            <person name="Spang A."/>
            <person name="Saw J.H."/>
            <person name="Jorgensen S.L."/>
            <person name="Zaremba-Niedzwiedzka K."/>
            <person name="Martijn J."/>
            <person name="Lind A.E."/>
            <person name="van Eijk R."/>
            <person name="Schleper C."/>
            <person name="Guy L."/>
            <person name="Ettema T.J."/>
        </authorList>
    </citation>
    <scope>NUCLEOTIDE SEQUENCE</scope>
</reference>
<dbReference type="EMBL" id="LAZR01003720">
    <property type="protein sequence ID" value="KKN15356.1"/>
    <property type="molecule type" value="Genomic_DNA"/>
</dbReference>
<proteinExistence type="predicted"/>
<dbReference type="AlphaFoldDB" id="A0A0F9QQE6"/>